<feature type="compositionally biased region" description="Basic and acidic residues" evidence="2">
    <location>
        <begin position="212"/>
        <end position="250"/>
    </location>
</feature>
<keyword evidence="5" id="KW-1185">Reference proteome</keyword>
<dbReference type="PRINTS" id="PR00625">
    <property type="entry name" value="JDOMAIN"/>
</dbReference>
<evidence type="ECO:0000256" key="2">
    <source>
        <dbReference type="SAM" id="MobiDB-lite"/>
    </source>
</evidence>
<evidence type="ECO:0000313" key="5">
    <source>
        <dbReference type="Proteomes" id="UP001172673"/>
    </source>
</evidence>
<accession>A0AA38XDE3</accession>
<dbReference type="InterPro" id="IPR001623">
    <property type="entry name" value="DnaJ_domain"/>
</dbReference>
<evidence type="ECO:0000259" key="3">
    <source>
        <dbReference type="PROSITE" id="PS50076"/>
    </source>
</evidence>
<dbReference type="InterPro" id="IPR036869">
    <property type="entry name" value="J_dom_sf"/>
</dbReference>
<dbReference type="InterPro" id="IPR051948">
    <property type="entry name" value="Hsp70_co-chaperone_J-domain"/>
</dbReference>
<feature type="compositionally biased region" description="Basic and acidic residues" evidence="2">
    <location>
        <begin position="156"/>
        <end position="174"/>
    </location>
</feature>
<feature type="region of interest" description="Disordered" evidence="2">
    <location>
        <begin position="61"/>
        <end position="254"/>
    </location>
</feature>
<dbReference type="AlphaFoldDB" id="A0AA38XDE3"/>
<dbReference type="GO" id="GO:0051087">
    <property type="term" value="F:protein-folding chaperone binding"/>
    <property type="evidence" value="ECO:0007669"/>
    <property type="project" value="TreeGrafter"/>
</dbReference>
<dbReference type="Gene3D" id="1.10.287.110">
    <property type="entry name" value="DnaJ domain"/>
    <property type="match status" value="1"/>
</dbReference>
<dbReference type="PROSITE" id="PS50076">
    <property type="entry name" value="DNAJ_2"/>
    <property type="match status" value="1"/>
</dbReference>
<dbReference type="SUPFAM" id="SSF46565">
    <property type="entry name" value="Chaperone J-domain"/>
    <property type="match status" value="1"/>
</dbReference>
<keyword evidence="1" id="KW-0143">Chaperone</keyword>
<dbReference type="PROSITE" id="PS00636">
    <property type="entry name" value="DNAJ_1"/>
    <property type="match status" value="1"/>
</dbReference>
<protein>
    <recommendedName>
        <fullName evidence="3">J domain-containing protein</fullName>
    </recommendedName>
</protein>
<dbReference type="GO" id="GO:0005783">
    <property type="term" value="C:endoplasmic reticulum"/>
    <property type="evidence" value="ECO:0007669"/>
    <property type="project" value="TreeGrafter"/>
</dbReference>
<sequence>MTFQNHYAILGVSRTASHAEIKTAYNKLVLRCHPDKGGSEAEFIPVQAAWEVLRDETARAAFDRNHPTANGVPGKPSQSRSTFAQGRPFSKSQPFGGKSETKPDPRFSANAQPRPGSTNPNAWTSFRDSAAGNAYNSYHGFSRDSPPEQSQPQGPSRDHPRPKQNEPQEPKDTPMSDAPQAEETSRGSPRQSRPKARDTDANAKTQNPSPPPHDDSWSPPPDKHEVDVEEVKQSADRARRNAERFQEHARGFRSATSKRQHTELFRSIELKLRHVQCYLENCELKLRVHVYAAKGYNADVRAKKTPAAIPSYYPTLVRDILDMSDMDISDLKAAMARVIKDSNETSRIKKTMEVNGKKQTDDEETVRNLQSSTEALDRLLGRVLSDKMSYGLPSHY</sequence>
<comment type="caution">
    <text evidence="4">The sequence shown here is derived from an EMBL/GenBank/DDBJ whole genome shotgun (WGS) entry which is preliminary data.</text>
</comment>
<dbReference type="EMBL" id="JAPDRK010000006">
    <property type="protein sequence ID" value="KAJ9611413.1"/>
    <property type="molecule type" value="Genomic_DNA"/>
</dbReference>
<dbReference type="PANTHER" id="PTHR44360:SF1">
    <property type="entry name" value="DNAJ HOMOLOG SUBFAMILY B MEMBER 9"/>
    <property type="match status" value="1"/>
</dbReference>
<evidence type="ECO:0000313" key="4">
    <source>
        <dbReference type="EMBL" id="KAJ9611413.1"/>
    </source>
</evidence>
<dbReference type="CDD" id="cd06257">
    <property type="entry name" value="DnaJ"/>
    <property type="match status" value="1"/>
</dbReference>
<feature type="domain" description="J" evidence="3">
    <location>
        <begin position="5"/>
        <end position="66"/>
    </location>
</feature>
<dbReference type="Proteomes" id="UP001172673">
    <property type="component" value="Unassembled WGS sequence"/>
</dbReference>
<name>A0AA38XDE3_9EURO</name>
<dbReference type="SMART" id="SM00271">
    <property type="entry name" value="DnaJ"/>
    <property type="match status" value="1"/>
</dbReference>
<dbReference type="InterPro" id="IPR018253">
    <property type="entry name" value="DnaJ_domain_CS"/>
</dbReference>
<reference evidence="4" key="1">
    <citation type="submission" date="2022-10" db="EMBL/GenBank/DDBJ databases">
        <title>Culturing micro-colonial fungi from biological soil crusts in the Mojave desert and describing Neophaeococcomyces mojavensis, and introducing the new genera and species Taxawa tesnikishii.</title>
        <authorList>
            <person name="Kurbessoian T."/>
            <person name="Stajich J.E."/>
        </authorList>
    </citation>
    <scope>NUCLEOTIDE SEQUENCE</scope>
    <source>
        <strain evidence="4">TK_41</strain>
    </source>
</reference>
<gene>
    <name evidence="4" type="ORF">H2200_004597</name>
</gene>
<dbReference type="Pfam" id="PF00226">
    <property type="entry name" value="DnaJ"/>
    <property type="match status" value="1"/>
</dbReference>
<evidence type="ECO:0000256" key="1">
    <source>
        <dbReference type="ARBA" id="ARBA00023186"/>
    </source>
</evidence>
<dbReference type="GO" id="GO:0051787">
    <property type="term" value="F:misfolded protein binding"/>
    <property type="evidence" value="ECO:0007669"/>
    <property type="project" value="TreeGrafter"/>
</dbReference>
<dbReference type="PANTHER" id="PTHR44360">
    <property type="entry name" value="DNAJ HOMOLOG SUBFAMILY B MEMBER 9"/>
    <property type="match status" value="1"/>
</dbReference>
<organism evidence="4 5">
    <name type="scientific">Cladophialophora chaetospira</name>
    <dbReference type="NCBI Taxonomy" id="386627"/>
    <lineage>
        <taxon>Eukaryota</taxon>
        <taxon>Fungi</taxon>
        <taxon>Dikarya</taxon>
        <taxon>Ascomycota</taxon>
        <taxon>Pezizomycotina</taxon>
        <taxon>Eurotiomycetes</taxon>
        <taxon>Chaetothyriomycetidae</taxon>
        <taxon>Chaetothyriales</taxon>
        <taxon>Herpotrichiellaceae</taxon>
        <taxon>Cladophialophora</taxon>
    </lineage>
</organism>
<dbReference type="GO" id="GO:0036503">
    <property type="term" value="P:ERAD pathway"/>
    <property type="evidence" value="ECO:0007669"/>
    <property type="project" value="TreeGrafter"/>
</dbReference>
<feature type="compositionally biased region" description="Polar residues" evidence="2">
    <location>
        <begin position="109"/>
        <end position="127"/>
    </location>
</feature>
<proteinExistence type="predicted"/>